<proteinExistence type="predicted"/>
<dbReference type="CDD" id="cd02440">
    <property type="entry name" value="AdoMet_MTases"/>
    <property type="match status" value="1"/>
</dbReference>
<dbReference type="GO" id="GO:0032259">
    <property type="term" value="P:methylation"/>
    <property type="evidence" value="ECO:0007669"/>
    <property type="project" value="UniProtKB-KW"/>
</dbReference>
<reference evidence="6" key="1">
    <citation type="journal article" date="2015" name="ISME J.">
        <title>Draft Genome Sequence of Streptomyces incarnatus NRRL8089, which Produces the Nucleoside Antibiotic Sinefungin.</title>
        <authorList>
            <person name="Oshima K."/>
            <person name="Hattori M."/>
            <person name="Shimizu H."/>
            <person name="Fukuda K."/>
            <person name="Nemoto M."/>
            <person name="Inagaki K."/>
            <person name="Tamura T."/>
        </authorList>
    </citation>
    <scope>NUCLEOTIDE SEQUENCE</scope>
    <source>
        <strain evidence="6">FACHB-1375</strain>
    </source>
</reference>
<organism evidence="6 7">
    <name type="scientific">Aerosakkonema funiforme FACHB-1375</name>
    <dbReference type="NCBI Taxonomy" id="2949571"/>
    <lineage>
        <taxon>Bacteria</taxon>
        <taxon>Bacillati</taxon>
        <taxon>Cyanobacteriota</taxon>
        <taxon>Cyanophyceae</taxon>
        <taxon>Oscillatoriophycideae</taxon>
        <taxon>Aerosakkonematales</taxon>
        <taxon>Aerosakkonemataceae</taxon>
        <taxon>Aerosakkonema</taxon>
    </lineage>
</organism>
<name>A0A926VHT3_9CYAN</name>
<gene>
    <name evidence="6" type="ORF">H6G03_23565</name>
</gene>
<evidence type="ECO:0000259" key="5">
    <source>
        <dbReference type="Pfam" id="PF08100"/>
    </source>
</evidence>
<reference evidence="6" key="2">
    <citation type="submission" date="2020-08" db="EMBL/GenBank/DDBJ databases">
        <authorList>
            <person name="Chen M."/>
            <person name="Teng W."/>
            <person name="Zhao L."/>
            <person name="Hu C."/>
            <person name="Zhou Y."/>
            <person name="Han B."/>
            <person name="Song L."/>
            <person name="Shu W."/>
        </authorList>
    </citation>
    <scope>NUCLEOTIDE SEQUENCE</scope>
    <source>
        <strain evidence="6">FACHB-1375</strain>
    </source>
</reference>
<keyword evidence="2" id="KW-0808">Transferase</keyword>
<evidence type="ECO:0000256" key="3">
    <source>
        <dbReference type="ARBA" id="ARBA00022691"/>
    </source>
</evidence>
<dbReference type="Proteomes" id="UP000641646">
    <property type="component" value="Unassembled WGS sequence"/>
</dbReference>
<dbReference type="Gene3D" id="1.10.10.10">
    <property type="entry name" value="Winged helix-like DNA-binding domain superfamily/Winged helix DNA-binding domain"/>
    <property type="match status" value="1"/>
</dbReference>
<dbReference type="GO" id="GO:0008171">
    <property type="term" value="F:O-methyltransferase activity"/>
    <property type="evidence" value="ECO:0007669"/>
    <property type="project" value="InterPro"/>
</dbReference>
<dbReference type="GO" id="GO:0046983">
    <property type="term" value="F:protein dimerization activity"/>
    <property type="evidence" value="ECO:0007669"/>
    <property type="project" value="InterPro"/>
</dbReference>
<dbReference type="InterPro" id="IPR036390">
    <property type="entry name" value="WH_DNA-bd_sf"/>
</dbReference>
<dbReference type="InterPro" id="IPR001077">
    <property type="entry name" value="COMT_C"/>
</dbReference>
<dbReference type="RefSeq" id="WP_190469555.1">
    <property type="nucleotide sequence ID" value="NZ_JACJPW010000070.1"/>
</dbReference>
<evidence type="ECO:0000256" key="2">
    <source>
        <dbReference type="ARBA" id="ARBA00022679"/>
    </source>
</evidence>
<feature type="domain" description="O-methyltransferase dimerisation" evidence="5">
    <location>
        <begin position="41"/>
        <end position="110"/>
    </location>
</feature>
<dbReference type="PROSITE" id="PS51683">
    <property type="entry name" value="SAM_OMT_II"/>
    <property type="match status" value="1"/>
</dbReference>
<evidence type="ECO:0000313" key="6">
    <source>
        <dbReference type="EMBL" id="MBD2184009.1"/>
    </source>
</evidence>
<dbReference type="InterPro" id="IPR029063">
    <property type="entry name" value="SAM-dependent_MTases_sf"/>
</dbReference>
<dbReference type="SUPFAM" id="SSF53335">
    <property type="entry name" value="S-adenosyl-L-methionine-dependent methyltransferases"/>
    <property type="match status" value="1"/>
</dbReference>
<dbReference type="PANTHER" id="PTHR11746">
    <property type="entry name" value="O-METHYLTRANSFERASE"/>
    <property type="match status" value="1"/>
</dbReference>
<dbReference type="Gene3D" id="3.40.50.150">
    <property type="entry name" value="Vaccinia Virus protein VP39"/>
    <property type="match status" value="1"/>
</dbReference>
<dbReference type="InterPro" id="IPR016461">
    <property type="entry name" value="COMT-like"/>
</dbReference>
<protein>
    <submittedName>
        <fullName evidence="6">Methyltransferase</fullName>
    </submittedName>
</protein>
<evidence type="ECO:0000259" key="4">
    <source>
        <dbReference type="Pfam" id="PF00891"/>
    </source>
</evidence>
<dbReference type="EMBL" id="JACJPW010000070">
    <property type="protein sequence ID" value="MBD2184009.1"/>
    <property type="molecule type" value="Genomic_DNA"/>
</dbReference>
<comment type="caution">
    <text evidence="6">The sequence shown here is derived from an EMBL/GenBank/DDBJ whole genome shotgun (WGS) entry which is preliminary data.</text>
</comment>
<dbReference type="PIRSF" id="PIRSF005739">
    <property type="entry name" value="O-mtase"/>
    <property type="match status" value="1"/>
</dbReference>
<feature type="domain" description="O-methyltransferase C-terminal" evidence="4">
    <location>
        <begin position="163"/>
        <end position="351"/>
    </location>
</feature>
<dbReference type="Pfam" id="PF08100">
    <property type="entry name" value="Dimerisation"/>
    <property type="match status" value="1"/>
</dbReference>
<dbReference type="AlphaFoldDB" id="A0A926VHT3"/>
<keyword evidence="1 6" id="KW-0489">Methyltransferase</keyword>
<dbReference type="InterPro" id="IPR036388">
    <property type="entry name" value="WH-like_DNA-bd_sf"/>
</dbReference>
<dbReference type="Pfam" id="PF00891">
    <property type="entry name" value="Methyltransf_2"/>
    <property type="match status" value="1"/>
</dbReference>
<dbReference type="InterPro" id="IPR012967">
    <property type="entry name" value="COMT_dimerisation"/>
</dbReference>
<dbReference type="Gene3D" id="1.20.58.1390">
    <property type="match status" value="1"/>
</dbReference>
<evidence type="ECO:0000256" key="1">
    <source>
        <dbReference type="ARBA" id="ARBA00022603"/>
    </source>
</evidence>
<dbReference type="SUPFAM" id="SSF46785">
    <property type="entry name" value="Winged helix' DNA-binding domain"/>
    <property type="match status" value="1"/>
</dbReference>
<keyword evidence="7" id="KW-1185">Reference proteome</keyword>
<accession>A0A926VHT3</accession>
<sequence>MTTLLNFLDVANSQKTSVDGETLRLLKENRDSLKMSDLTMLLFGHAAFQYLYAGCELGVFELLSKEPDITKEEIGDRLNLEAYPTKCLMLGLTALKLVIKEGDTYRNSFVMQMLFVDGIWQEFYDTVLFEARIVYVGQLDFVESLRQNRNVGLRQFPGEGPDLYHRFIEHPEIEKVFYNYMGSWSRLANPLLIKNVDFSKFQKVVDVSGGDATNATTVAAAYPNVDITLLEIPASCPIAQKKIDAHGLTDRIHVRGVDIFVDEFPKGHDCFMFIHVLVIWTLEENTFLLRKAYEALEPGGSVIIFNSISSDDEDGPVMAALDSPYFMALPATGGMIYSWADHEKCLRDAGFTKMERIDCNAWTPHGIIIATK</sequence>
<evidence type="ECO:0000313" key="7">
    <source>
        <dbReference type="Proteomes" id="UP000641646"/>
    </source>
</evidence>
<keyword evidence="3" id="KW-0949">S-adenosyl-L-methionine</keyword>